<dbReference type="Pfam" id="PF00665">
    <property type="entry name" value="rve"/>
    <property type="match status" value="1"/>
</dbReference>
<keyword evidence="15" id="KW-0917">Virion maturation</keyword>
<protein>
    <submittedName>
        <fullName evidence="22">Uncharacterized protein</fullName>
    </submittedName>
</protein>
<dbReference type="InterPro" id="IPR054722">
    <property type="entry name" value="PolX-like_BBD"/>
</dbReference>
<dbReference type="Gene3D" id="3.30.420.10">
    <property type="entry name" value="Ribonuclease H-like superfamily/Ribonuclease H"/>
    <property type="match status" value="1"/>
</dbReference>
<evidence type="ECO:0000256" key="1">
    <source>
        <dbReference type="ARBA" id="ARBA00002180"/>
    </source>
</evidence>
<keyword evidence="14" id="KW-0239">DNA-directed DNA polymerase</keyword>
<evidence type="ECO:0000256" key="2">
    <source>
        <dbReference type="ARBA" id="ARBA00022612"/>
    </source>
</evidence>
<dbReference type="Pfam" id="PF22936">
    <property type="entry name" value="Pol_BBD"/>
    <property type="match status" value="1"/>
</dbReference>
<evidence type="ECO:0000256" key="13">
    <source>
        <dbReference type="ARBA" id="ARBA00022918"/>
    </source>
</evidence>
<dbReference type="GO" id="GO:0003676">
    <property type="term" value="F:nucleic acid binding"/>
    <property type="evidence" value="ECO:0007669"/>
    <property type="project" value="InterPro"/>
</dbReference>
<evidence type="ECO:0000256" key="18">
    <source>
        <dbReference type="PROSITE-ProRule" id="PRU00047"/>
    </source>
</evidence>
<evidence type="ECO:0000256" key="16">
    <source>
        <dbReference type="ARBA" id="ARBA00023172"/>
    </source>
</evidence>
<keyword evidence="11" id="KW-0460">Magnesium</keyword>
<dbReference type="InterPro" id="IPR043502">
    <property type="entry name" value="DNA/RNA_pol_sf"/>
</dbReference>
<dbReference type="Pfam" id="PF13976">
    <property type="entry name" value="gag_pre-integrs"/>
    <property type="match status" value="1"/>
</dbReference>
<dbReference type="InterPro" id="IPR025724">
    <property type="entry name" value="GAG-pre-integrase_dom"/>
</dbReference>
<dbReference type="PROSITE" id="PS50158">
    <property type="entry name" value="ZF_CCHC"/>
    <property type="match status" value="2"/>
</dbReference>
<dbReference type="GO" id="GO:0006508">
    <property type="term" value="P:proteolysis"/>
    <property type="evidence" value="ECO:0007669"/>
    <property type="project" value="UniProtKB-KW"/>
</dbReference>
<dbReference type="PANTHER" id="PTHR42648:SF11">
    <property type="entry name" value="TRANSPOSON TY4-P GAG-POL POLYPROTEIN"/>
    <property type="match status" value="1"/>
</dbReference>
<dbReference type="GO" id="GO:0005524">
    <property type="term" value="F:ATP binding"/>
    <property type="evidence" value="ECO:0007669"/>
    <property type="project" value="UniProtKB-KW"/>
</dbReference>
<accession>A0A9W6F523</accession>
<dbReference type="InterPro" id="IPR036875">
    <property type="entry name" value="Znf_CCHC_sf"/>
</dbReference>
<dbReference type="GO" id="GO:0004519">
    <property type="term" value="F:endonuclease activity"/>
    <property type="evidence" value="ECO:0007669"/>
    <property type="project" value="UniProtKB-KW"/>
</dbReference>
<evidence type="ECO:0000259" key="21">
    <source>
        <dbReference type="PROSITE" id="PS50994"/>
    </source>
</evidence>
<dbReference type="InterPro" id="IPR057670">
    <property type="entry name" value="SH3_retrovirus"/>
</dbReference>
<feature type="compositionally biased region" description="Low complexity" evidence="19">
    <location>
        <begin position="876"/>
        <end position="917"/>
    </location>
</feature>
<dbReference type="InterPro" id="IPR001584">
    <property type="entry name" value="Integrase_cat-core"/>
</dbReference>
<dbReference type="Pfam" id="PF00098">
    <property type="entry name" value="zf-CCHC"/>
    <property type="match status" value="1"/>
</dbReference>
<evidence type="ECO:0000256" key="4">
    <source>
        <dbReference type="ARBA" id="ARBA00022722"/>
    </source>
</evidence>
<keyword evidence="23" id="KW-1185">Reference proteome</keyword>
<keyword evidence="4" id="KW-0540">Nuclease</keyword>
<dbReference type="CDD" id="cd09272">
    <property type="entry name" value="RNase_HI_RT_Ty1"/>
    <property type="match status" value="1"/>
</dbReference>
<evidence type="ECO:0000256" key="7">
    <source>
        <dbReference type="ARBA" id="ARBA00022750"/>
    </source>
</evidence>
<feature type="compositionally biased region" description="Acidic residues" evidence="19">
    <location>
        <begin position="808"/>
        <end position="829"/>
    </location>
</feature>
<dbReference type="EMBL" id="BRXU01000016">
    <property type="protein sequence ID" value="GLC56534.1"/>
    <property type="molecule type" value="Genomic_DNA"/>
</dbReference>
<evidence type="ECO:0000256" key="14">
    <source>
        <dbReference type="ARBA" id="ARBA00022932"/>
    </source>
</evidence>
<dbReference type="GO" id="GO:0004190">
    <property type="term" value="F:aspartic-type endopeptidase activity"/>
    <property type="evidence" value="ECO:0007669"/>
    <property type="project" value="UniProtKB-KW"/>
</dbReference>
<feature type="domain" description="Integrase catalytic" evidence="21">
    <location>
        <begin position="556"/>
        <end position="721"/>
    </location>
</feature>
<evidence type="ECO:0000256" key="12">
    <source>
        <dbReference type="ARBA" id="ARBA00022908"/>
    </source>
</evidence>
<evidence type="ECO:0000313" key="23">
    <source>
        <dbReference type="Proteomes" id="UP001165080"/>
    </source>
</evidence>
<dbReference type="SUPFAM" id="SSF56672">
    <property type="entry name" value="DNA/RNA polymerases"/>
    <property type="match status" value="1"/>
</dbReference>
<dbReference type="SUPFAM" id="SSF57756">
    <property type="entry name" value="Retrovirus zinc finger-like domains"/>
    <property type="match status" value="1"/>
</dbReference>
<feature type="domain" description="CCHC-type" evidence="20">
    <location>
        <begin position="282"/>
        <end position="297"/>
    </location>
</feature>
<dbReference type="PROSITE" id="PS50994">
    <property type="entry name" value="INTEGRASE"/>
    <property type="match status" value="1"/>
</dbReference>
<dbReference type="InterPro" id="IPR039537">
    <property type="entry name" value="Retrotran_Ty1/copia-like"/>
</dbReference>
<sequence length="1466" mass="158242">MEGPGALLTSTGYEPRLVGSLSMAAEKVTTTYSEKLTAKNRINWMVRVKGVLDKTGLSAAYEKALDENNAALAAAHKKARGTICELLHDSDLDLHIKHADAKQLLEALEKRYKGVASLNKQQLWSAFNKVKMETSMSVREYMKKVSDIVDELESCDETVSPANAVSVALSGLLSKFQPYIAPYYSSGDLMPKTLEILETNLLHAEAHLASLASTSTPPVTLYAGKGNGNGYKGKGKGGGNGYGGGNGGGNGRGKGSGFNGTCFNCKETGHRAADCPKPKKECPLCGRLGHTANECRSGGRGGAGGGGGNAVAAERPVFALQLGVEPNVVAASAEMAGIELGCAGPSESAWVVDTGAYHHCTPDKASLHNYTELSEPMVLVGGGGERHEAVGYGDVVLEIKKNPYAPRYQVRGRDQQIVIKGVFYVPGFQYRLLSVKQLTARGAEFSGERNVMWLWNKQEGWELRAVTGSSVYVIKGTERMPRVRLAASMLPATARAELWHSRFGHLSYGNLARLAEGMVEGMDVSPKCFRDAGTGVCETCAMGKHPKKPFPDSKSSVSQPLERVHMDIMGPLSVESYGGFTYVATFLDEYTGLSAVTLLKDKGQATAAVKVMLTLLETQSGRTVRKVRTDRGREYLNSEIDTFYEERGITHETSAPYTPQQNGVAERLNRTLMERVRCMLSESNVPTRAWSFAMRMACHLRNRSPVHGLDGTPYERFYGRKPDVSDLRVFGCVAYVRVPDAQRKKLDPTSEKGVFVGYEPGSKAYRVLLPDGQQKVSRDVVFDERAVGLEGYEGQQYILVEVDDDDVEMPGLLSDDEDEQEVVVGDGDESPSGMSSPRSGGGGSGFGGGGSASGSGASSPSSGGNGGVSGSRTSPSRESVSGGEESRSGESGAVGANESSGTGSAAGSDAVGAESSGVQSAEDESEQSPEPLRRVSARANKGVAPDRLTLGAVPEVPTTHEDAVRSPMSAMWKLAMDDEMSSIHTNRVWDLVDTPKGVRPLPVKWVYTLKKDEHGNIVRHKARLVVKGFAQVEGRDYEEVYAPVSKHTTLRALLSVVAAQDLELHQLDVKTAFLNGKLEEEVYVQQPPGYGNGDPRVSCKLSKALYGLKQAPRAWYGRLKSELEGLGFTVSQADPGLFFRDVNGERVWVLVYVDDLLIAAKELSLVRQLKAKLTTIFDVRDLGEARVFLGFEIERNRPERTMKVSQKRYASEVVEKFGLGGANARVLPMSPGTVLRSAGEPLDVRRFPYGELIGSLLYLSVGTRPDISHSVGALARYMAKPTVEHWEFAKGVLRYVAGTTALGIVFSAKSSAPSLHGYCDSDYAACVDTRRSTTGYVFLNAGGAVSWSSRLQPTVATSTAEAEYMASGSACKEALWFRHLARDLKLGVSSVPIKCDNQAAIKIIENPISSARSKHIDVQHHFVRERVVRGEISYSYCKSADMAADCLTKPLPLPSFQKCVQSMGVR</sequence>
<keyword evidence="14" id="KW-0808">Transferase</keyword>
<feature type="domain" description="CCHC-type" evidence="20">
    <location>
        <begin position="262"/>
        <end position="277"/>
    </location>
</feature>
<evidence type="ECO:0000256" key="3">
    <source>
        <dbReference type="ARBA" id="ARBA00022670"/>
    </source>
</evidence>
<keyword evidence="7" id="KW-0064">Aspartyl protease</keyword>
<evidence type="ECO:0000259" key="20">
    <source>
        <dbReference type="PROSITE" id="PS50158"/>
    </source>
</evidence>
<keyword evidence="8" id="KW-0255">Endonuclease</keyword>
<dbReference type="GO" id="GO:0006310">
    <property type="term" value="P:DNA recombination"/>
    <property type="evidence" value="ECO:0007669"/>
    <property type="project" value="UniProtKB-KW"/>
</dbReference>
<keyword evidence="3" id="KW-0645">Protease</keyword>
<keyword evidence="13" id="KW-0695">RNA-directed DNA polymerase</keyword>
<evidence type="ECO:0000256" key="11">
    <source>
        <dbReference type="ARBA" id="ARBA00022842"/>
    </source>
</evidence>
<evidence type="ECO:0000256" key="8">
    <source>
        <dbReference type="ARBA" id="ARBA00022759"/>
    </source>
</evidence>
<comment type="caution">
    <text evidence="22">The sequence shown here is derived from an EMBL/GenBank/DDBJ whole genome shotgun (WGS) entry which is preliminary data.</text>
</comment>
<feature type="compositionally biased region" description="Gly residues" evidence="19">
    <location>
        <begin position="839"/>
        <end position="853"/>
    </location>
</feature>
<keyword evidence="2" id="KW-1188">Viral release from host cell</keyword>
<keyword evidence="16" id="KW-0233">DNA recombination</keyword>
<keyword evidence="18" id="KW-0863">Zinc-finger</keyword>
<dbReference type="InterPro" id="IPR013103">
    <property type="entry name" value="RVT_2"/>
</dbReference>
<dbReference type="Proteomes" id="UP001165080">
    <property type="component" value="Unassembled WGS sequence"/>
</dbReference>
<reference evidence="22 23" key="1">
    <citation type="journal article" date="2023" name="Commun. Biol.">
        <title>Reorganization of the ancestral sex-determining regions during the evolution of trioecy in Pleodorina starrii.</title>
        <authorList>
            <person name="Takahashi K."/>
            <person name="Suzuki S."/>
            <person name="Kawai-Toyooka H."/>
            <person name="Yamamoto K."/>
            <person name="Hamaji T."/>
            <person name="Ootsuki R."/>
            <person name="Yamaguchi H."/>
            <person name="Kawachi M."/>
            <person name="Higashiyama T."/>
            <person name="Nozaki H."/>
        </authorList>
    </citation>
    <scope>NUCLEOTIDE SEQUENCE [LARGE SCALE GENOMIC DNA]</scope>
    <source>
        <strain evidence="22 23">NIES-4479</strain>
    </source>
</reference>
<dbReference type="Pfam" id="PF07727">
    <property type="entry name" value="RVT_2"/>
    <property type="match status" value="1"/>
</dbReference>
<evidence type="ECO:0000256" key="5">
    <source>
        <dbReference type="ARBA" id="ARBA00022723"/>
    </source>
</evidence>
<dbReference type="PANTHER" id="PTHR42648">
    <property type="entry name" value="TRANSPOSASE, PUTATIVE-RELATED"/>
    <property type="match status" value="1"/>
</dbReference>
<dbReference type="Gene3D" id="4.10.60.10">
    <property type="entry name" value="Zinc finger, CCHC-type"/>
    <property type="match status" value="1"/>
</dbReference>
<evidence type="ECO:0000256" key="19">
    <source>
        <dbReference type="SAM" id="MobiDB-lite"/>
    </source>
</evidence>
<evidence type="ECO:0000256" key="17">
    <source>
        <dbReference type="ARBA" id="ARBA00023268"/>
    </source>
</evidence>
<organism evidence="22 23">
    <name type="scientific">Pleodorina starrii</name>
    <dbReference type="NCBI Taxonomy" id="330485"/>
    <lineage>
        <taxon>Eukaryota</taxon>
        <taxon>Viridiplantae</taxon>
        <taxon>Chlorophyta</taxon>
        <taxon>core chlorophytes</taxon>
        <taxon>Chlorophyceae</taxon>
        <taxon>CS clade</taxon>
        <taxon>Chlamydomonadales</taxon>
        <taxon>Volvocaceae</taxon>
        <taxon>Pleodorina</taxon>
    </lineage>
</organism>
<gene>
    <name evidence="22" type="primary">PLEST012183</name>
    <name evidence="22" type="ORF">PLESTB_001117700</name>
</gene>
<dbReference type="GO" id="GO:0008270">
    <property type="term" value="F:zinc ion binding"/>
    <property type="evidence" value="ECO:0007669"/>
    <property type="project" value="UniProtKB-KW"/>
</dbReference>
<dbReference type="SUPFAM" id="SSF53098">
    <property type="entry name" value="Ribonuclease H-like"/>
    <property type="match status" value="1"/>
</dbReference>
<keyword evidence="5" id="KW-0479">Metal-binding</keyword>
<proteinExistence type="predicted"/>
<comment type="function">
    <text evidence="1">The aspartyl protease (PR) mediates the proteolytic cleavages of the Gag and Gag-Pol polyproteins after assembly of the VLP.</text>
</comment>
<dbReference type="GO" id="GO:0003887">
    <property type="term" value="F:DNA-directed DNA polymerase activity"/>
    <property type="evidence" value="ECO:0007669"/>
    <property type="project" value="UniProtKB-KW"/>
</dbReference>
<dbReference type="Pfam" id="PF25597">
    <property type="entry name" value="SH3_retrovirus"/>
    <property type="match status" value="1"/>
</dbReference>
<feature type="region of interest" description="Disordered" evidence="19">
    <location>
        <begin position="808"/>
        <end position="946"/>
    </location>
</feature>
<dbReference type="InterPro" id="IPR001878">
    <property type="entry name" value="Znf_CCHC"/>
</dbReference>
<evidence type="ECO:0000256" key="15">
    <source>
        <dbReference type="ARBA" id="ARBA00023113"/>
    </source>
</evidence>
<evidence type="ECO:0000256" key="6">
    <source>
        <dbReference type="ARBA" id="ARBA00022741"/>
    </source>
</evidence>
<evidence type="ECO:0000256" key="10">
    <source>
        <dbReference type="ARBA" id="ARBA00022840"/>
    </source>
</evidence>
<keyword evidence="6" id="KW-0547">Nucleotide-binding</keyword>
<name>A0A9W6F523_9CHLO</name>
<dbReference type="Pfam" id="PF14223">
    <property type="entry name" value="Retrotran_gag_2"/>
    <property type="match status" value="1"/>
</dbReference>
<keyword evidence="18" id="KW-0862">Zinc</keyword>
<dbReference type="SMART" id="SM00343">
    <property type="entry name" value="ZnF_C2HC"/>
    <property type="match status" value="2"/>
</dbReference>
<keyword evidence="17" id="KW-0511">Multifunctional enzyme</keyword>
<keyword evidence="10" id="KW-0067">ATP-binding</keyword>
<keyword evidence="12" id="KW-0229">DNA integration</keyword>
<dbReference type="InterPro" id="IPR012337">
    <property type="entry name" value="RNaseH-like_sf"/>
</dbReference>
<keyword evidence="14" id="KW-0548">Nucleotidyltransferase</keyword>
<dbReference type="InterPro" id="IPR036397">
    <property type="entry name" value="RNaseH_sf"/>
</dbReference>
<evidence type="ECO:0000313" key="22">
    <source>
        <dbReference type="EMBL" id="GLC56534.1"/>
    </source>
</evidence>
<dbReference type="GO" id="GO:0003964">
    <property type="term" value="F:RNA-directed DNA polymerase activity"/>
    <property type="evidence" value="ECO:0007669"/>
    <property type="project" value="UniProtKB-KW"/>
</dbReference>
<evidence type="ECO:0000256" key="9">
    <source>
        <dbReference type="ARBA" id="ARBA00022801"/>
    </source>
</evidence>
<keyword evidence="9" id="KW-0378">Hydrolase</keyword>
<dbReference type="GO" id="GO:0015074">
    <property type="term" value="P:DNA integration"/>
    <property type="evidence" value="ECO:0007669"/>
    <property type="project" value="UniProtKB-KW"/>
</dbReference>